<keyword evidence="1" id="KW-0472">Membrane</keyword>
<organism evidence="2 3">
    <name type="scientific">Sparus aurata</name>
    <name type="common">Gilthead sea bream</name>
    <dbReference type="NCBI Taxonomy" id="8175"/>
    <lineage>
        <taxon>Eukaryota</taxon>
        <taxon>Metazoa</taxon>
        <taxon>Chordata</taxon>
        <taxon>Craniata</taxon>
        <taxon>Vertebrata</taxon>
        <taxon>Euteleostomi</taxon>
        <taxon>Actinopterygii</taxon>
        <taxon>Neopterygii</taxon>
        <taxon>Teleostei</taxon>
        <taxon>Neoteleostei</taxon>
        <taxon>Acanthomorphata</taxon>
        <taxon>Eupercaria</taxon>
        <taxon>Spariformes</taxon>
        <taxon>Sparidae</taxon>
        <taxon>Sparus</taxon>
    </lineage>
</organism>
<reference evidence="2" key="2">
    <citation type="submission" date="2025-08" db="UniProtKB">
        <authorList>
            <consortium name="Ensembl"/>
        </authorList>
    </citation>
    <scope>IDENTIFICATION</scope>
</reference>
<reference evidence="2" key="3">
    <citation type="submission" date="2025-09" db="UniProtKB">
        <authorList>
            <consortium name="Ensembl"/>
        </authorList>
    </citation>
    <scope>IDENTIFICATION</scope>
</reference>
<evidence type="ECO:0000313" key="2">
    <source>
        <dbReference type="Ensembl" id="ENSSAUP00010055524.1"/>
    </source>
</evidence>
<dbReference type="AlphaFoldDB" id="A0A671XWE2"/>
<accession>A0A671XWE2</accession>
<dbReference type="Ensembl" id="ENSSAUT00010058339.1">
    <property type="protein sequence ID" value="ENSSAUP00010055524.1"/>
    <property type="gene ID" value="ENSSAUG00010022842.1"/>
</dbReference>
<protein>
    <submittedName>
        <fullName evidence="2">Uncharacterized protein</fullName>
    </submittedName>
</protein>
<keyword evidence="1" id="KW-0812">Transmembrane</keyword>
<dbReference type="InParanoid" id="A0A671XWE2"/>
<keyword evidence="3" id="KW-1185">Reference proteome</keyword>
<proteinExistence type="predicted"/>
<evidence type="ECO:0000256" key="1">
    <source>
        <dbReference type="SAM" id="Phobius"/>
    </source>
</evidence>
<evidence type="ECO:0000313" key="3">
    <source>
        <dbReference type="Proteomes" id="UP000472265"/>
    </source>
</evidence>
<dbReference type="Proteomes" id="UP000472265">
    <property type="component" value="Chromosome 6"/>
</dbReference>
<keyword evidence="1" id="KW-1133">Transmembrane helix</keyword>
<feature type="transmembrane region" description="Helical" evidence="1">
    <location>
        <begin position="40"/>
        <end position="60"/>
    </location>
</feature>
<reference evidence="2" key="1">
    <citation type="submission" date="2021-04" db="EMBL/GenBank/DDBJ databases">
        <authorList>
            <consortium name="Wellcome Sanger Institute Data Sharing"/>
        </authorList>
    </citation>
    <scope>NUCLEOTIDE SEQUENCE [LARGE SCALE GENOMIC DNA]</scope>
</reference>
<name>A0A671XWE2_SPAAU</name>
<sequence length="78" mass="8667">MYKSGGHSPETQTTVSKMITGINHLPNSNIHKLKLAKTRLCIIMLCLSGAAVIICTALKIRCFFELKCRGNTHRKTSH</sequence>